<dbReference type="GO" id="GO:0032259">
    <property type="term" value="P:methylation"/>
    <property type="evidence" value="ECO:0007669"/>
    <property type="project" value="UniProtKB-KW"/>
</dbReference>
<dbReference type="PANTHER" id="PTHR43861:SF3">
    <property type="entry name" value="PUTATIVE (AFU_ORTHOLOGUE AFUA_2G14390)-RELATED"/>
    <property type="match status" value="1"/>
</dbReference>
<dbReference type="RefSeq" id="WP_007545669.1">
    <property type="nucleotide sequence ID" value="NZ_ABZS01000015.1"/>
</dbReference>
<dbReference type="PANTHER" id="PTHR43861">
    <property type="entry name" value="TRANS-ACONITATE 2-METHYLTRANSFERASE-RELATED"/>
    <property type="match status" value="1"/>
</dbReference>
<dbReference type="EMBL" id="ABZS01000015">
    <property type="protein sequence ID" value="EEP61222.1"/>
    <property type="molecule type" value="Genomic_DNA"/>
</dbReference>
<evidence type="ECO:0000313" key="3">
    <source>
        <dbReference type="Proteomes" id="UP000005540"/>
    </source>
</evidence>
<dbReference type="SUPFAM" id="SSF53335">
    <property type="entry name" value="S-adenosyl-L-methionine-dependent methyltransferases"/>
    <property type="match status" value="1"/>
</dbReference>
<dbReference type="Proteomes" id="UP000005540">
    <property type="component" value="Unassembled WGS sequence"/>
</dbReference>
<gene>
    <name evidence="2" type="ORF">SULYE_0253</name>
</gene>
<dbReference type="InterPro" id="IPR029063">
    <property type="entry name" value="SAM-dependent_MTases_sf"/>
</dbReference>
<proteinExistence type="predicted"/>
<dbReference type="OrthoDB" id="9791837at2"/>
<dbReference type="GO" id="GO:0008168">
    <property type="term" value="F:methyltransferase activity"/>
    <property type="evidence" value="ECO:0007669"/>
    <property type="project" value="UniProtKB-KW"/>
</dbReference>
<keyword evidence="3" id="KW-1185">Reference proteome</keyword>
<keyword evidence="1 2" id="KW-0808">Transferase</keyword>
<sequence>MNRFDMAALTWDEKPTRVNIAKNVAEKIKELVPLNQNMKVLDFGCGTGLLSFFLQPYVGEITGIDTSKGMIEVFDKKIKENQIKNMKCLNLDIYTDKLPEKYDLIVSSMVFHHIKDVSQILKILYNYLNEGGYIAIADLVKEDGSFHDDNEGVEHFGFEIQEMENKLKEAGFKEIKSEIAHIVKKQKENTERDYPIFLVVGRK</sequence>
<reference evidence="2 3" key="1">
    <citation type="submission" date="2009-04" db="EMBL/GenBank/DDBJ databases">
        <authorList>
            <person name="Reysenbach A.-L."/>
            <person name="Heidelberg J.F."/>
            <person name="Nelson W.C."/>
        </authorList>
    </citation>
    <scope>NUCLEOTIDE SEQUENCE [LARGE SCALE GENOMIC DNA]</scope>
    <source>
        <strain evidence="2 3">SS-5</strain>
    </source>
</reference>
<protein>
    <submittedName>
        <fullName evidence="2">S-adenosylmethionine-dependent methyltransferase</fullName>
    </submittedName>
</protein>
<dbReference type="AlphaFoldDB" id="C4FI69"/>
<organism evidence="2 3">
    <name type="scientific">Sulfurihydrogenibium yellowstonense SS-5</name>
    <dbReference type="NCBI Taxonomy" id="432331"/>
    <lineage>
        <taxon>Bacteria</taxon>
        <taxon>Pseudomonadati</taxon>
        <taxon>Aquificota</taxon>
        <taxon>Aquificia</taxon>
        <taxon>Aquificales</taxon>
        <taxon>Hydrogenothermaceae</taxon>
        <taxon>Sulfurihydrogenibium</taxon>
    </lineage>
</organism>
<comment type="caution">
    <text evidence="2">The sequence shown here is derived from an EMBL/GenBank/DDBJ whole genome shotgun (WGS) entry which is preliminary data.</text>
</comment>
<name>C4FI69_9AQUI</name>
<evidence type="ECO:0000313" key="2">
    <source>
        <dbReference type="EMBL" id="EEP61222.1"/>
    </source>
</evidence>
<accession>C4FI69</accession>
<evidence type="ECO:0000256" key="1">
    <source>
        <dbReference type="ARBA" id="ARBA00022679"/>
    </source>
</evidence>
<dbReference type="CDD" id="cd02440">
    <property type="entry name" value="AdoMet_MTases"/>
    <property type="match status" value="1"/>
</dbReference>
<dbReference type="Gene3D" id="3.40.50.150">
    <property type="entry name" value="Vaccinia Virus protein VP39"/>
    <property type="match status" value="1"/>
</dbReference>
<dbReference type="Pfam" id="PF13489">
    <property type="entry name" value="Methyltransf_23"/>
    <property type="match status" value="1"/>
</dbReference>
<keyword evidence="2" id="KW-0489">Methyltransferase</keyword>